<dbReference type="InterPro" id="IPR001192">
    <property type="entry name" value="PI-PLC_fam"/>
</dbReference>
<dbReference type="GO" id="GO:0016042">
    <property type="term" value="P:lipid catabolic process"/>
    <property type="evidence" value="ECO:0007669"/>
    <property type="project" value="UniProtKB-KW"/>
</dbReference>
<evidence type="ECO:0000256" key="1">
    <source>
        <dbReference type="RuleBase" id="RU361133"/>
    </source>
</evidence>
<protein>
    <recommendedName>
        <fullName evidence="1">Phosphoinositide phospholipase C</fullName>
        <ecNumber evidence="1">3.1.4.11</ecNumber>
    </recommendedName>
</protein>
<dbReference type="InterPro" id="IPR017946">
    <property type="entry name" value="PLC-like_Pdiesterase_TIM-brl"/>
</dbReference>
<keyword evidence="1" id="KW-0443">Lipid metabolism</keyword>
<keyword evidence="1" id="KW-0442">Lipid degradation</keyword>
<comment type="catalytic activity">
    <reaction evidence="1">
        <text>a 1,2-diacyl-sn-glycero-3-phospho-(1D-myo-inositol-4,5-bisphosphate) + H2O = 1D-myo-inositol 1,4,5-trisphosphate + a 1,2-diacyl-sn-glycerol + H(+)</text>
        <dbReference type="Rhea" id="RHEA:33179"/>
        <dbReference type="ChEBI" id="CHEBI:15377"/>
        <dbReference type="ChEBI" id="CHEBI:15378"/>
        <dbReference type="ChEBI" id="CHEBI:17815"/>
        <dbReference type="ChEBI" id="CHEBI:58456"/>
        <dbReference type="ChEBI" id="CHEBI:203600"/>
        <dbReference type="EC" id="3.1.4.11"/>
    </reaction>
</comment>
<dbReference type="PRINTS" id="PR00390">
    <property type="entry name" value="PHPHLIPASEC"/>
</dbReference>
<dbReference type="InterPro" id="IPR001711">
    <property type="entry name" value="PLipase_C_Pinositol-sp_Y"/>
</dbReference>
<dbReference type="EC" id="3.1.4.11" evidence="1"/>
<reference evidence="2" key="1">
    <citation type="submission" date="2015-12" db="EMBL/GenBank/DDBJ databases">
        <title>Update maize B73 reference genome by single molecule sequencing technologies.</title>
        <authorList>
            <consortium name="Maize Genome Sequencing Project"/>
            <person name="Ware D."/>
        </authorList>
    </citation>
    <scope>NUCLEOTIDE SEQUENCE [LARGE SCALE GENOMIC DNA]</scope>
    <source>
        <tissue evidence="2">Seedling</tissue>
    </source>
</reference>
<dbReference type="PANTHER" id="PTHR10336">
    <property type="entry name" value="PHOSPHOINOSITIDE-SPECIFIC PHOSPHOLIPASE C FAMILY PROTEIN"/>
    <property type="match status" value="1"/>
</dbReference>
<dbReference type="GO" id="GO:0035556">
    <property type="term" value="P:intracellular signal transduction"/>
    <property type="evidence" value="ECO:0007669"/>
    <property type="project" value="InterPro"/>
</dbReference>
<evidence type="ECO:0000313" key="2">
    <source>
        <dbReference type="EMBL" id="ONL96906.1"/>
    </source>
</evidence>
<dbReference type="PROSITE" id="PS50008">
    <property type="entry name" value="PIPLC_Y_DOMAIN"/>
    <property type="match status" value="1"/>
</dbReference>
<proteinExistence type="predicted"/>
<dbReference type="Gene3D" id="3.20.20.190">
    <property type="entry name" value="Phosphatidylinositol (PI) phosphodiesterase"/>
    <property type="match status" value="1"/>
</dbReference>
<dbReference type="GO" id="GO:0004435">
    <property type="term" value="F:phosphatidylinositol-4,5-bisphosphate phospholipase C activity"/>
    <property type="evidence" value="ECO:0007669"/>
    <property type="project" value="UniProtKB-EC"/>
</dbReference>
<sequence length="265" mass="30031">MLSTKPPKEYLEAKGDTMKEKEIEARIKRGEREAAAWGVEVPDIQDEMQVADKDEDELLYRERGADGDDGKETKHVAAEYKHLITIKAGKPKGPLVDAIKNDPDKVRRLSLSEQELAKVAAHHGPNIVSFTHRNMLRIYPKGTRFNSSNYNPFLGWVHGAQMVAFNMQGYGRALWLMHGFYKANGGCGYVKKPDFLMQTCPDGKVFDSKADLPVKATLKVKVYMGEGWQKDFKQTHFDSYSPPDFYVKVCSLVEPVPTFRSQRCL</sequence>
<dbReference type="PANTHER" id="PTHR10336:SF212">
    <property type="entry name" value="PHOSPHOINOSITIDE PHOSPHOLIPASE C"/>
    <property type="match status" value="1"/>
</dbReference>
<dbReference type="Pfam" id="PF00387">
    <property type="entry name" value="PI-PLC-Y"/>
    <property type="match status" value="1"/>
</dbReference>
<name>A0A1D6JZ60_MAIZE</name>
<organism evidence="2">
    <name type="scientific">Zea mays</name>
    <name type="common">Maize</name>
    <dbReference type="NCBI Taxonomy" id="4577"/>
    <lineage>
        <taxon>Eukaryota</taxon>
        <taxon>Viridiplantae</taxon>
        <taxon>Streptophyta</taxon>
        <taxon>Embryophyta</taxon>
        <taxon>Tracheophyta</taxon>
        <taxon>Spermatophyta</taxon>
        <taxon>Magnoliopsida</taxon>
        <taxon>Liliopsida</taxon>
        <taxon>Poales</taxon>
        <taxon>Poaceae</taxon>
        <taxon>PACMAD clade</taxon>
        <taxon>Panicoideae</taxon>
        <taxon>Andropogonodae</taxon>
        <taxon>Andropogoneae</taxon>
        <taxon>Tripsacinae</taxon>
        <taxon>Zea</taxon>
    </lineage>
</organism>
<gene>
    <name evidence="2" type="ORF">ZEAMMB73_Zm00001d028746</name>
</gene>
<keyword evidence="1" id="KW-0378">Hydrolase</keyword>
<dbReference type="EMBL" id="CM007647">
    <property type="protein sequence ID" value="ONL96906.1"/>
    <property type="molecule type" value="Genomic_DNA"/>
</dbReference>
<dbReference type="SMART" id="SM00149">
    <property type="entry name" value="PLCYc"/>
    <property type="match status" value="1"/>
</dbReference>
<accession>A0A1D6JZ60</accession>
<dbReference type="SUPFAM" id="SSF51695">
    <property type="entry name" value="PLC-like phosphodiesterases"/>
    <property type="match status" value="1"/>
</dbReference>
<dbReference type="AlphaFoldDB" id="A0A1D6JZ60"/>